<dbReference type="GO" id="GO:0030643">
    <property type="term" value="P:intracellular phosphate ion homeostasis"/>
    <property type="evidence" value="ECO:0007669"/>
    <property type="project" value="InterPro"/>
</dbReference>
<evidence type="ECO:0000256" key="3">
    <source>
        <dbReference type="ARBA" id="ARBA00011738"/>
    </source>
</evidence>
<dbReference type="Gene3D" id="1.20.58.220">
    <property type="entry name" value="Phosphate transport system protein phou homolog 2, domain 2"/>
    <property type="match status" value="1"/>
</dbReference>
<comment type="subunit">
    <text evidence="3 7">Homodimer.</text>
</comment>
<dbReference type="KEGG" id="cok:COCCU_04200"/>
<sequence>MAIPSPENFSPQAELAVTSYSGDMRTSYQEKLNQLSHDLLVMGDAVRDIMADASTALLQGSLSAAEEALSRAGQLPELQSRCERKAVEILALESPKARDLRQVLSSIHIAYHLHRMGELATHIAQSARRRHPARAIPAEMVEEFGQLAQAAQNMTLKTRNLLVSPDTDTALELEQDDQFIDELSTSLLSRMTQSEWPHSARESVDTALLIRFYERYADHCVNVAGRVVYLVSGLKLEDYLAQQE</sequence>
<accession>A0A6B8WK24</accession>
<reference evidence="9 10" key="1">
    <citation type="submission" date="2019-11" db="EMBL/GenBank/DDBJ databases">
        <title>Complete genome sequence of Corynebacterium kalinowskii 1959, a novel Corynebacterium species isolated from soil of a small paddock in Vilsendorf, Germany.</title>
        <authorList>
            <person name="Schaffert L."/>
            <person name="Ruwe M."/>
            <person name="Milse J."/>
            <person name="Hanuschka K."/>
            <person name="Ortseifen V."/>
            <person name="Droste J."/>
            <person name="Brandt D."/>
            <person name="Schlueter L."/>
            <person name="Kutter Y."/>
            <person name="Vinke S."/>
            <person name="Viehoefer P."/>
            <person name="Jacob L."/>
            <person name="Luebke N.-C."/>
            <person name="Schulte-Berndt E."/>
            <person name="Hain C."/>
            <person name="Linder M."/>
            <person name="Schmidt P."/>
            <person name="Wollenschlaeger L."/>
            <person name="Luttermann T."/>
            <person name="Thieme E."/>
            <person name="Hassa J."/>
            <person name="Haak M."/>
            <person name="Wittchen M."/>
            <person name="Mentz A."/>
            <person name="Persicke M."/>
            <person name="Busche T."/>
            <person name="Ruckert C."/>
        </authorList>
    </citation>
    <scope>NUCLEOTIDE SEQUENCE [LARGE SCALE GENOMIC DNA]</scope>
    <source>
        <strain evidence="9 10">2039</strain>
    </source>
</reference>
<comment type="function">
    <text evidence="7">Plays a role in the regulation of phosphate uptake.</text>
</comment>
<evidence type="ECO:0000313" key="9">
    <source>
        <dbReference type="EMBL" id="QGU06788.1"/>
    </source>
</evidence>
<evidence type="ECO:0000256" key="2">
    <source>
        <dbReference type="ARBA" id="ARBA00008107"/>
    </source>
</evidence>
<evidence type="ECO:0000256" key="4">
    <source>
        <dbReference type="ARBA" id="ARBA00022448"/>
    </source>
</evidence>
<evidence type="ECO:0000256" key="1">
    <source>
        <dbReference type="ARBA" id="ARBA00004496"/>
    </source>
</evidence>
<dbReference type="NCBIfam" id="TIGR02135">
    <property type="entry name" value="phoU_full"/>
    <property type="match status" value="1"/>
</dbReference>
<dbReference type="InterPro" id="IPR026022">
    <property type="entry name" value="PhoU_dom"/>
</dbReference>
<feature type="domain" description="PhoU" evidence="8">
    <location>
        <begin position="146"/>
        <end position="226"/>
    </location>
</feature>
<comment type="subcellular location">
    <subcellularLocation>
        <location evidence="1 7">Cytoplasm</location>
    </subcellularLocation>
</comment>
<dbReference type="PANTHER" id="PTHR42930">
    <property type="entry name" value="PHOSPHATE-SPECIFIC TRANSPORT SYSTEM ACCESSORY PROTEIN PHOU"/>
    <property type="match status" value="1"/>
</dbReference>
<dbReference type="SUPFAM" id="SSF109755">
    <property type="entry name" value="PhoU-like"/>
    <property type="match status" value="1"/>
</dbReference>
<evidence type="ECO:0000256" key="7">
    <source>
        <dbReference type="PIRNR" id="PIRNR003107"/>
    </source>
</evidence>
<dbReference type="EMBL" id="CP046455">
    <property type="protein sequence ID" value="QGU06788.1"/>
    <property type="molecule type" value="Genomic_DNA"/>
</dbReference>
<evidence type="ECO:0000313" key="10">
    <source>
        <dbReference type="Proteomes" id="UP000424462"/>
    </source>
</evidence>
<dbReference type="InterPro" id="IPR028366">
    <property type="entry name" value="PhoU"/>
</dbReference>
<protein>
    <recommendedName>
        <fullName evidence="7">Phosphate-specific transport system accessory protein PhoU</fullName>
    </recommendedName>
</protein>
<dbReference type="PANTHER" id="PTHR42930:SF3">
    <property type="entry name" value="PHOSPHATE-SPECIFIC TRANSPORT SYSTEM ACCESSORY PROTEIN PHOU"/>
    <property type="match status" value="1"/>
</dbReference>
<keyword evidence="5 7" id="KW-0963">Cytoplasm</keyword>
<evidence type="ECO:0000256" key="6">
    <source>
        <dbReference type="ARBA" id="ARBA00022592"/>
    </source>
</evidence>
<comment type="similarity">
    <text evidence="2 7">Belongs to the PhoU family.</text>
</comment>
<dbReference type="AlphaFoldDB" id="A0A6B8WK24"/>
<dbReference type="GO" id="GO:0005737">
    <property type="term" value="C:cytoplasm"/>
    <property type="evidence" value="ECO:0007669"/>
    <property type="project" value="UniProtKB-SubCell"/>
</dbReference>
<dbReference type="InterPro" id="IPR038078">
    <property type="entry name" value="PhoU-like_sf"/>
</dbReference>
<keyword evidence="4 7" id="KW-0813">Transport</keyword>
<dbReference type="FunFam" id="1.20.58.220:FF:000004">
    <property type="entry name" value="Phosphate-specific transport system accessory protein PhoU"/>
    <property type="match status" value="1"/>
</dbReference>
<keyword evidence="10" id="KW-1185">Reference proteome</keyword>
<organism evidence="9 10">
    <name type="scientific">Corynebacterium occultum</name>
    <dbReference type="NCBI Taxonomy" id="2675219"/>
    <lineage>
        <taxon>Bacteria</taxon>
        <taxon>Bacillati</taxon>
        <taxon>Actinomycetota</taxon>
        <taxon>Actinomycetes</taxon>
        <taxon>Mycobacteriales</taxon>
        <taxon>Corynebacteriaceae</taxon>
        <taxon>Corynebacterium</taxon>
    </lineage>
</organism>
<proteinExistence type="inferred from homology"/>
<dbReference type="PIRSF" id="PIRSF003107">
    <property type="entry name" value="PhoU"/>
    <property type="match status" value="1"/>
</dbReference>
<evidence type="ECO:0000256" key="5">
    <source>
        <dbReference type="ARBA" id="ARBA00022490"/>
    </source>
</evidence>
<dbReference type="GO" id="GO:0006817">
    <property type="term" value="P:phosphate ion transport"/>
    <property type="evidence" value="ECO:0007669"/>
    <property type="project" value="UniProtKB-KW"/>
</dbReference>
<dbReference type="GO" id="GO:0045936">
    <property type="term" value="P:negative regulation of phosphate metabolic process"/>
    <property type="evidence" value="ECO:0007669"/>
    <property type="project" value="InterPro"/>
</dbReference>
<dbReference type="Pfam" id="PF01895">
    <property type="entry name" value="PhoU"/>
    <property type="match status" value="2"/>
</dbReference>
<gene>
    <name evidence="9" type="ORF">COCCU_04200</name>
</gene>
<name>A0A6B8WK24_9CORY</name>
<evidence type="ECO:0000259" key="8">
    <source>
        <dbReference type="Pfam" id="PF01895"/>
    </source>
</evidence>
<dbReference type="Proteomes" id="UP000424462">
    <property type="component" value="Chromosome"/>
</dbReference>
<feature type="domain" description="PhoU" evidence="8">
    <location>
        <begin position="41"/>
        <end position="126"/>
    </location>
</feature>
<keyword evidence="6 7" id="KW-0592">Phosphate transport</keyword>